<keyword evidence="6" id="KW-0136">Cellulose degradation</keyword>
<keyword evidence="18" id="KW-0378">Hydrolase</keyword>
<keyword evidence="8" id="KW-0186">Copper</keyword>
<evidence type="ECO:0000256" key="7">
    <source>
        <dbReference type="ARBA" id="ARBA00023002"/>
    </source>
</evidence>
<keyword evidence="4" id="KW-0479">Metal-binding</keyword>
<keyword evidence="11" id="KW-0119">Carbohydrate metabolism</keyword>
<feature type="compositionally biased region" description="Low complexity" evidence="16">
    <location>
        <begin position="114"/>
        <end position="154"/>
    </location>
</feature>
<dbReference type="Pfam" id="PF03443">
    <property type="entry name" value="AA9"/>
    <property type="match status" value="1"/>
</dbReference>
<dbReference type="GO" id="GO:0004497">
    <property type="term" value="F:monooxygenase activity"/>
    <property type="evidence" value="ECO:0007669"/>
    <property type="project" value="UniProtKB-KW"/>
</dbReference>
<dbReference type="InterPro" id="IPR005103">
    <property type="entry name" value="AA9_LPMO"/>
</dbReference>
<evidence type="ECO:0000256" key="4">
    <source>
        <dbReference type="ARBA" id="ARBA00022723"/>
    </source>
</evidence>
<dbReference type="EMBL" id="JARIHO010000010">
    <property type="protein sequence ID" value="KAJ7354348.1"/>
    <property type="molecule type" value="Genomic_DNA"/>
</dbReference>
<evidence type="ECO:0000256" key="12">
    <source>
        <dbReference type="ARBA" id="ARBA00023326"/>
    </source>
</evidence>
<comment type="catalytic activity">
    <reaction evidence="14">
        <text>[(1-&gt;4)-beta-D-glucosyl]n+m + reduced acceptor + O2 = 4-dehydro-beta-D-glucosyl-[(1-&gt;4)-beta-D-glucosyl]n-1 + [(1-&gt;4)-beta-D-glucosyl]m + acceptor + H2O.</text>
        <dbReference type="EC" id="1.14.99.56"/>
    </reaction>
</comment>
<keyword evidence="3" id="KW-0964">Secreted</keyword>
<evidence type="ECO:0000256" key="8">
    <source>
        <dbReference type="ARBA" id="ARBA00023008"/>
    </source>
</evidence>
<name>A0AAD7ABQ4_9AGAR</name>
<evidence type="ECO:0000256" key="6">
    <source>
        <dbReference type="ARBA" id="ARBA00023001"/>
    </source>
</evidence>
<dbReference type="Proteomes" id="UP001218218">
    <property type="component" value="Unassembled WGS sequence"/>
</dbReference>
<keyword evidence="7" id="KW-0560">Oxidoreductase</keyword>
<accession>A0AAD7ABQ4</accession>
<evidence type="ECO:0000256" key="16">
    <source>
        <dbReference type="SAM" id="MobiDB-lite"/>
    </source>
</evidence>
<keyword evidence="12" id="KW-0624">Polysaccharide degradation</keyword>
<dbReference type="InterPro" id="IPR049892">
    <property type="entry name" value="AA9"/>
</dbReference>
<comment type="subcellular location">
    <subcellularLocation>
        <location evidence="2">Secreted</location>
    </subcellularLocation>
</comment>
<dbReference type="PANTHER" id="PTHR33353">
    <property type="entry name" value="PUTATIVE (AFU_ORTHOLOGUE AFUA_1G12560)-RELATED"/>
    <property type="match status" value="1"/>
</dbReference>
<feature type="compositionally biased region" description="Basic residues" evidence="16">
    <location>
        <begin position="175"/>
        <end position="190"/>
    </location>
</feature>
<evidence type="ECO:0000256" key="11">
    <source>
        <dbReference type="ARBA" id="ARBA00023277"/>
    </source>
</evidence>
<keyword evidence="5" id="KW-0732">Signal</keyword>
<evidence type="ECO:0000256" key="13">
    <source>
        <dbReference type="ARBA" id="ARBA00044502"/>
    </source>
</evidence>
<dbReference type="AlphaFoldDB" id="A0AAD7ABQ4"/>
<evidence type="ECO:0000256" key="9">
    <source>
        <dbReference type="ARBA" id="ARBA00023033"/>
    </source>
</evidence>
<keyword evidence="10" id="KW-1015">Disulfide bond</keyword>
<organism evidence="18 19">
    <name type="scientific">Mycena albidolilacea</name>
    <dbReference type="NCBI Taxonomy" id="1033008"/>
    <lineage>
        <taxon>Eukaryota</taxon>
        <taxon>Fungi</taxon>
        <taxon>Dikarya</taxon>
        <taxon>Basidiomycota</taxon>
        <taxon>Agaricomycotina</taxon>
        <taxon>Agaricomycetes</taxon>
        <taxon>Agaricomycetidae</taxon>
        <taxon>Agaricales</taxon>
        <taxon>Marasmiineae</taxon>
        <taxon>Mycenaceae</taxon>
        <taxon>Mycena</taxon>
    </lineage>
</organism>
<comment type="similarity">
    <text evidence="13">Belongs to the polysaccharide monooxygenase AA9 family.</text>
</comment>
<evidence type="ECO:0000256" key="2">
    <source>
        <dbReference type="ARBA" id="ARBA00004613"/>
    </source>
</evidence>
<dbReference type="GO" id="GO:0046872">
    <property type="term" value="F:metal ion binding"/>
    <property type="evidence" value="ECO:0007669"/>
    <property type="project" value="UniProtKB-KW"/>
</dbReference>
<feature type="domain" description="Auxiliary Activity family 9 catalytic" evidence="17">
    <location>
        <begin position="5"/>
        <end position="97"/>
    </location>
</feature>
<evidence type="ECO:0000256" key="5">
    <source>
        <dbReference type="ARBA" id="ARBA00022729"/>
    </source>
</evidence>
<keyword evidence="19" id="KW-1185">Reference proteome</keyword>
<evidence type="ECO:0000256" key="14">
    <source>
        <dbReference type="ARBA" id="ARBA00045077"/>
    </source>
</evidence>
<evidence type="ECO:0000256" key="3">
    <source>
        <dbReference type="ARBA" id="ARBA00022525"/>
    </source>
</evidence>
<evidence type="ECO:0000256" key="15">
    <source>
        <dbReference type="ARBA" id="ARBA00047174"/>
    </source>
</evidence>
<gene>
    <name evidence="18" type="ORF">DFH08DRAFT_43272</name>
</gene>
<evidence type="ECO:0000313" key="18">
    <source>
        <dbReference type="EMBL" id="KAJ7354348.1"/>
    </source>
</evidence>
<evidence type="ECO:0000256" key="10">
    <source>
        <dbReference type="ARBA" id="ARBA00023157"/>
    </source>
</evidence>
<evidence type="ECO:0000256" key="1">
    <source>
        <dbReference type="ARBA" id="ARBA00001973"/>
    </source>
</evidence>
<dbReference type="GO" id="GO:0030245">
    <property type="term" value="P:cellulose catabolic process"/>
    <property type="evidence" value="ECO:0007669"/>
    <property type="project" value="UniProtKB-KW"/>
</dbReference>
<protein>
    <recommendedName>
        <fullName evidence="15">lytic cellulose monooxygenase (C4-dehydrogenating)</fullName>
        <ecNumber evidence="15">1.14.99.56</ecNumber>
    </recommendedName>
</protein>
<dbReference type="Gene3D" id="2.70.50.70">
    <property type="match status" value="1"/>
</dbReference>
<sequence>MAVTNSNWAQAKLDDGSPARVTIPGNLEAGEYLMRHEIIALHTAQSSGGAEFYISCSQLKVVGSGSGAPKESELVRFPGAYHAKDKGILIDIYNMKETYQFPGPPVAAFVNGGPSPAHSPHSSSFSHSNATHTPAHTTTHAAPHPTTTPAAVATKTCKGKRRRSPNGTDASVTVRRAHKRHMHRVGARSF</sequence>
<dbReference type="EC" id="1.14.99.56" evidence="15"/>
<dbReference type="GO" id="GO:0016787">
    <property type="term" value="F:hydrolase activity"/>
    <property type="evidence" value="ECO:0007669"/>
    <property type="project" value="UniProtKB-KW"/>
</dbReference>
<evidence type="ECO:0000259" key="17">
    <source>
        <dbReference type="Pfam" id="PF03443"/>
    </source>
</evidence>
<dbReference type="GO" id="GO:0005576">
    <property type="term" value="C:extracellular region"/>
    <property type="evidence" value="ECO:0007669"/>
    <property type="project" value="UniProtKB-SubCell"/>
</dbReference>
<evidence type="ECO:0000313" key="19">
    <source>
        <dbReference type="Proteomes" id="UP001218218"/>
    </source>
</evidence>
<proteinExistence type="inferred from homology"/>
<dbReference type="PANTHER" id="PTHR33353:SF10">
    <property type="entry name" value="ENDO-BETA-1,4-GLUCANASE D"/>
    <property type="match status" value="1"/>
</dbReference>
<comment type="cofactor">
    <cofactor evidence="1">
        <name>Cu(2+)</name>
        <dbReference type="ChEBI" id="CHEBI:29036"/>
    </cofactor>
</comment>
<keyword evidence="9" id="KW-0503">Monooxygenase</keyword>
<feature type="region of interest" description="Disordered" evidence="16">
    <location>
        <begin position="110"/>
        <end position="190"/>
    </location>
</feature>
<reference evidence="18" key="1">
    <citation type="submission" date="2023-03" db="EMBL/GenBank/DDBJ databases">
        <title>Massive genome expansion in bonnet fungi (Mycena s.s.) driven by repeated elements and novel gene families across ecological guilds.</title>
        <authorList>
            <consortium name="Lawrence Berkeley National Laboratory"/>
            <person name="Harder C.B."/>
            <person name="Miyauchi S."/>
            <person name="Viragh M."/>
            <person name="Kuo A."/>
            <person name="Thoen E."/>
            <person name="Andreopoulos B."/>
            <person name="Lu D."/>
            <person name="Skrede I."/>
            <person name="Drula E."/>
            <person name="Henrissat B."/>
            <person name="Morin E."/>
            <person name="Kohler A."/>
            <person name="Barry K."/>
            <person name="LaButti K."/>
            <person name="Morin E."/>
            <person name="Salamov A."/>
            <person name="Lipzen A."/>
            <person name="Mereny Z."/>
            <person name="Hegedus B."/>
            <person name="Baldrian P."/>
            <person name="Stursova M."/>
            <person name="Weitz H."/>
            <person name="Taylor A."/>
            <person name="Grigoriev I.V."/>
            <person name="Nagy L.G."/>
            <person name="Martin F."/>
            <person name="Kauserud H."/>
        </authorList>
    </citation>
    <scope>NUCLEOTIDE SEQUENCE</scope>
    <source>
        <strain evidence="18">CBHHK002</strain>
    </source>
</reference>
<comment type="caution">
    <text evidence="18">The sequence shown here is derived from an EMBL/GenBank/DDBJ whole genome shotgun (WGS) entry which is preliminary data.</text>
</comment>